<keyword evidence="2" id="KW-1185">Reference proteome</keyword>
<dbReference type="EMBL" id="CM042021">
    <property type="protein sequence ID" value="KAI3818892.1"/>
    <property type="molecule type" value="Genomic_DNA"/>
</dbReference>
<reference evidence="2" key="1">
    <citation type="journal article" date="2022" name="Mol. Ecol. Resour.">
        <title>The genomes of chicory, endive, great burdock and yacon provide insights into Asteraceae palaeo-polyploidization history and plant inulin production.</title>
        <authorList>
            <person name="Fan W."/>
            <person name="Wang S."/>
            <person name="Wang H."/>
            <person name="Wang A."/>
            <person name="Jiang F."/>
            <person name="Liu H."/>
            <person name="Zhao H."/>
            <person name="Xu D."/>
            <person name="Zhang Y."/>
        </authorList>
    </citation>
    <scope>NUCLEOTIDE SEQUENCE [LARGE SCALE GENOMIC DNA]</scope>
    <source>
        <strain evidence="2">cv. Yunnan</strain>
    </source>
</reference>
<evidence type="ECO:0000313" key="2">
    <source>
        <dbReference type="Proteomes" id="UP001056120"/>
    </source>
</evidence>
<evidence type="ECO:0000313" key="1">
    <source>
        <dbReference type="EMBL" id="KAI3818892.1"/>
    </source>
</evidence>
<dbReference type="Proteomes" id="UP001056120">
    <property type="component" value="Linkage Group LG04"/>
</dbReference>
<name>A0ACB9JHZ9_9ASTR</name>
<gene>
    <name evidence="1" type="ORF">L1987_12713</name>
</gene>
<protein>
    <submittedName>
        <fullName evidence="1">Uncharacterized protein</fullName>
    </submittedName>
</protein>
<reference evidence="1 2" key="2">
    <citation type="journal article" date="2022" name="Mol. Ecol. Resour.">
        <title>The genomes of chicory, endive, great burdock and yacon provide insights into Asteraceae paleo-polyploidization history and plant inulin production.</title>
        <authorList>
            <person name="Fan W."/>
            <person name="Wang S."/>
            <person name="Wang H."/>
            <person name="Wang A."/>
            <person name="Jiang F."/>
            <person name="Liu H."/>
            <person name="Zhao H."/>
            <person name="Xu D."/>
            <person name="Zhang Y."/>
        </authorList>
    </citation>
    <scope>NUCLEOTIDE SEQUENCE [LARGE SCALE GENOMIC DNA]</scope>
    <source>
        <strain evidence="2">cv. Yunnan</strain>
        <tissue evidence="1">Leaves</tissue>
    </source>
</reference>
<organism evidence="1 2">
    <name type="scientific">Smallanthus sonchifolius</name>
    <dbReference type="NCBI Taxonomy" id="185202"/>
    <lineage>
        <taxon>Eukaryota</taxon>
        <taxon>Viridiplantae</taxon>
        <taxon>Streptophyta</taxon>
        <taxon>Embryophyta</taxon>
        <taxon>Tracheophyta</taxon>
        <taxon>Spermatophyta</taxon>
        <taxon>Magnoliopsida</taxon>
        <taxon>eudicotyledons</taxon>
        <taxon>Gunneridae</taxon>
        <taxon>Pentapetalae</taxon>
        <taxon>asterids</taxon>
        <taxon>campanulids</taxon>
        <taxon>Asterales</taxon>
        <taxon>Asteraceae</taxon>
        <taxon>Asteroideae</taxon>
        <taxon>Heliantheae alliance</taxon>
        <taxon>Millerieae</taxon>
        <taxon>Smallanthus</taxon>
    </lineage>
</organism>
<comment type="caution">
    <text evidence="1">The sequence shown here is derived from an EMBL/GenBank/DDBJ whole genome shotgun (WGS) entry which is preliminary data.</text>
</comment>
<proteinExistence type="predicted"/>
<sequence length="101" mass="11469">MSLREDALSLPVVGFTAAARQEKPCVEYWWYLAVLIALRPRGPESLNSLYGGIVFLRDRHRNLQEIGTRIPKVPWPCCSRTTYLNVTLLKAYVVALSSFSQ</sequence>
<accession>A0ACB9JHZ9</accession>